<dbReference type="Proteomes" id="UP000282971">
    <property type="component" value="Unassembled WGS sequence"/>
</dbReference>
<comment type="caution">
    <text evidence="4">The sequence shown here is derived from an EMBL/GenBank/DDBJ whole genome shotgun (WGS) entry which is preliminary data.</text>
</comment>
<dbReference type="PANTHER" id="PTHR43477">
    <property type="entry name" value="DIHYDROANTICAPSIN 7-DEHYDROGENASE"/>
    <property type="match status" value="1"/>
</dbReference>
<dbReference type="InterPro" id="IPR051122">
    <property type="entry name" value="SDR_DHRS6-like"/>
</dbReference>
<dbReference type="CDD" id="cd05233">
    <property type="entry name" value="SDR_c"/>
    <property type="match status" value="1"/>
</dbReference>
<protein>
    <submittedName>
        <fullName evidence="4">SDR family oxidoreductase</fullName>
    </submittedName>
</protein>
<dbReference type="SUPFAM" id="SSF51735">
    <property type="entry name" value="NAD(P)-binding Rossmann-fold domains"/>
    <property type="match status" value="1"/>
</dbReference>
<evidence type="ECO:0000313" key="4">
    <source>
        <dbReference type="EMBL" id="RVT93245.1"/>
    </source>
</evidence>
<gene>
    <name evidence="4" type="ORF">EOD43_04980</name>
</gene>
<dbReference type="SMART" id="SM00822">
    <property type="entry name" value="PKS_KR"/>
    <property type="match status" value="1"/>
</dbReference>
<organism evidence="4 5">
    <name type="scientific">Sphingomonas crocodyli</name>
    <dbReference type="NCBI Taxonomy" id="1979270"/>
    <lineage>
        <taxon>Bacteria</taxon>
        <taxon>Pseudomonadati</taxon>
        <taxon>Pseudomonadota</taxon>
        <taxon>Alphaproteobacteria</taxon>
        <taxon>Sphingomonadales</taxon>
        <taxon>Sphingomonadaceae</taxon>
        <taxon>Sphingomonas</taxon>
    </lineage>
</organism>
<dbReference type="InterPro" id="IPR036291">
    <property type="entry name" value="NAD(P)-bd_dom_sf"/>
</dbReference>
<evidence type="ECO:0000259" key="3">
    <source>
        <dbReference type="SMART" id="SM00822"/>
    </source>
</evidence>
<dbReference type="PROSITE" id="PS00061">
    <property type="entry name" value="ADH_SHORT"/>
    <property type="match status" value="1"/>
</dbReference>
<dbReference type="InterPro" id="IPR057326">
    <property type="entry name" value="KR_dom"/>
</dbReference>
<dbReference type="OrthoDB" id="9804774at2"/>
<dbReference type="GO" id="GO:0016491">
    <property type="term" value="F:oxidoreductase activity"/>
    <property type="evidence" value="ECO:0007669"/>
    <property type="project" value="UniProtKB-KW"/>
</dbReference>
<reference evidence="4 5" key="1">
    <citation type="submission" date="2019-01" db="EMBL/GenBank/DDBJ databases">
        <authorList>
            <person name="Chen W.-M."/>
        </authorList>
    </citation>
    <scope>NUCLEOTIDE SEQUENCE [LARGE SCALE GENOMIC DNA]</scope>
    <source>
        <strain evidence="4 5">CCP-7</strain>
    </source>
</reference>
<comment type="similarity">
    <text evidence="1">Belongs to the short-chain dehydrogenases/reductases (SDR) family.</text>
</comment>
<keyword evidence="5" id="KW-1185">Reference proteome</keyword>
<evidence type="ECO:0000256" key="2">
    <source>
        <dbReference type="ARBA" id="ARBA00023002"/>
    </source>
</evidence>
<dbReference type="AlphaFoldDB" id="A0A437M6R2"/>
<dbReference type="InterPro" id="IPR020904">
    <property type="entry name" value="Sc_DH/Rdtase_CS"/>
</dbReference>
<evidence type="ECO:0000313" key="5">
    <source>
        <dbReference type="Proteomes" id="UP000282971"/>
    </source>
</evidence>
<keyword evidence="2" id="KW-0560">Oxidoreductase</keyword>
<dbReference type="PANTHER" id="PTHR43477:SF1">
    <property type="entry name" value="DIHYDROANTICAPSIN 7-DEHYDROGENASE"/>
    <property type="match status" value="1"/>
</dbReference>
<evidence type="ECO:0000256" key="1">
    <source>
        <dbReference type="ARBA" id="ARBA00006484"/>
    </source>
</evidence>
<name>A0A437M6R2_9SPHN</name>
<dbReference type="PRINTS" id="PR00080">
    <property type="entry name" value="SDRFAMILY"/>
</dbReference>
<dbReference type="PRINTS" id="PR00081">
    <property type="entry name" value="GDHRDH"/>
</dbReference>
<dbReference type="Gene3D" id="3.40.50.720">
    <property type="entry name" value="NAD(P)-binding Rossmann-like Domain"/>
    <property type="match status" value="1"/>
</dbReference>
<feature type="domain" description="Ketoreductase" evidence="3">
    <location>
        <begin position="19"/>
        <end position="197"/>
    </location>
</feature>
<proteinExistence type="inferred from homology"/>
<dbReference type="EMBL" id="SACN01000001">
    <property type="protein sequence ID" value="RVT93245.1"/>
    <property type="molecule type" value="Genomic_DNA"/>
</dbReference>
<dbReference type="InterPro" id="IPR002347">
    <property type="entry name" value="SDR_fam"/>
</dbReference>
<sequence length="257" mass="26613">MLDLTNRGRMNMAGRLAGRRIIVTGAASGMGRAIARLFAAEGAKLALMDIAPEPLAVIAAETGAEHLAGDVADLAYLDDCVSTFAKALGGLDGLVNAAGILRTAPIEETSPEMWDRIQAVNLFGPAQLCRIALPHLRASGKAAIVNIASLGGIRPNLTMSAYAASKGGLIAFTKVLAAEAAPDVRANALCPGFIASPMTDALYVEDPSRRDVTLARLAMNRAGTVEEIAQSALFLVSHESSFTTGAVLTSDGGSSWH</sequence>
<dbReference type="FunFam" id="3.40.50.720:FF:000084">
    <property type="entry name" value="Short-chain dehydrogenase reductase"/>
    <property type="match status" value="1"/>
</dbReference>
<dbReference type="Pfam" id="PF13561">
    <property type="entry name" value="adh_short_C2"/>
    <property type="match status" value="1"/>
</dbReference>
<accession>A0A437M6R2</accession>